<evidence type="ECO:0000313" key="6">
    <source>
        <dbReference type="Proteomes" id="UP000502248"/>
    </source>
</evidence>
<evidence type="ECO:0000256" key="3">
    <source>
        <dbReference type="ARBA" id="ARBA00023163"/>
    </source>
</evidence>
<dbReference type="SMART" id="SM00421">
    <property type="entry name" value="HTH_LUXR"/>
    <property type="match status" value="1"/>
</dbReference>
<dbReference type="Pfam" id="PF00196">
    <property type="entry name" value="GerE"/>
    <property type="match status" value="1"/>
</dbReference>
<dbReference type="Proteomes" id="UP000502248">
    <property type="component" value="Chromosome"/>
</dbReference>
<dbReference type="PRINTS" id="PR00038">
    <property type="entry name" value="HTHLUXR"/>
</dbReference>
<keyword evidence="2" id="KW-0238">DNA-binding</keyword>
<dbReference type="GO" id="GO:0003677">
    <property type="term" value="F:DNA binding"/>
    <property type="evidence" value="ECO:0007669"/>
    <property type="project" value="UniProtKB-KW"/>
</dbReference>
<dbReference type="InterPro" id="IPR016032">
    <property type="entry name" value="Sig_transdc_resp-reg_C-effctor"/>
</dbReference>
<dbReference type="CDD" id="cd06170">
    <property type="entry name" value="LuxR_C_like"/>
    <property type="match status" value="1"/>
</dbReference>
<feature type="domain" description="HTH luxR-type" evidence="4">
    <location>
        <begin position="811"/>
        <end position="876"/>
    </location>
</feature>
<dbReference type="Pfam" id="PF25873">
    <property type="entry name" value="WHD_MalT"/>
    <property type="match status" value="1"/>
</dbReference>
<reference evidence="5 6" key="1">
    <citation type="submission" date="2020-04" db="EMBL/GenBank/DDBJ databases">
        <title>Genome sequencing of novel species.</title>
        <authorList>
            <person name="Heo J."/>
            <person name="Kim S.-J."/>
            <person name="Kim J.-S."/>
            <person name="Hong S.-B."/>
            <person name="Kwon S.-W."/>
        </authorList>
    </citation>
    <scope>NUCLEOTIDE SEQUENCE [LARGE SCALE GENOMIC DNA]</scope>
    <source>
        <strain evidence="5 6">MFER-1</strain>
    </source>
</reference>
<keyword evidence="1" id="KW-0805">Transcription regulation</keyword>
<dbReference type="Gene3D" id="1.10.10.10">
    <property type="entry name" value="Winged helix-like DNA-binding domain superfamily/Winged helix DNA-binding domain"/>
    <property type="match status" value="1"/>
</dbReference>
<dbReference type="InterPro" id="IPR059106">
    <property type="entry name" value="WHD_MalT"/>
</dbReference>
<dbReference type="InterPro" id="IPR036388">
    <property type="entry name" value="WH-like_DNA-bd_sf"/>
</dbReference>
<dbReference type="InterPro" id="IPR027417">
    <property type="entry name" value="P-loop_NTPase"/>
</dbReference>
<dbReference type="InterPro" id="IPR011990">
    <property type="entry name" value="TPR-like_helical_dom_sf"/>
</dbReference>
<gene>
    <name evidence="5" type="ORF">HH215_22900</name>
</gene>
<dbReference type="PANTHER" id="PTHR44688:SF16">
    <property type="entry name" value="DNA-BINDING TRANSCRIPTIONAL ACTIVATOR DEVR_DOSR"/>
    <property type="match status" value="1"/>
</dbReference>
<evidence type="ECO:0000313" key="5">
    <source>
        <dbReference type="EMBL" id="QJD85753.1"/>
    </source>
</evidence>
<organism evidence="5 6">
    <name type="scientific">Cohnella herbarum</name>
    <dbReference type="NCBI Taxonomy" id="2728023"/>
    <lineage>
        <taxon>Bacteria</taxon>
        <taxon>Bacillati</taxon>
        <taxon>Bacillota</taxon>
        <taxon>Bacilli</taxon>
        <taxon>Bacillales</taxon>
        <taxon>Paenibacillaceae</taxon>
        <taxon>Cohnella</taxon>
    </lineage>
</organism>
<evidence type="ECO:0000256" key="2">
    <source>
        <dbReference type="ARBA" id="ARBA00023125"/>
    </source>
</evidence>
<dbReference type="Pfam" id="PF17874">
    <property type="entry name" value="TPR_MalT"/>
    <property type="match status" value="1"/>
</dbReference>
<sequence>MNALTRSRADSAMFIPTGKIRIPPLNEGNRPRPRLDNILSADSGPSLTLVTAPSGYGKTTAVSDWARRSLIPVGWLSLDPEDNDAVRFWNGVAASIRESTVFKDDSYILDMDASLQPLEVRIDRLTESLYRLNKNLAVVLDDYHHIGNPEIHRQLEKWLDRLPPFVRLIVLSRSNPGFQVARLRANGRLLELGVSDLRFRPEEASSYLNDGLKLGLSPDDVASFVGKTEGWITGIKLFALALDVRDDRSEFIDSVNGGRRHIKEYLAEEVFAGQSEELRHFLLRTSVLDRMSAPLCNRLTGRTDGGESLERLVKSGLFIVPLDDRGEWYRYHPLFAEFLRDKLRRLDERLDLDLTRQAALWLQETGYEREAVPYWLRAAEYVQAGSRIGELAPYLLKEGSWSLLKSWLDQLPSRMVHGSERLSIAYAWSALLSGLSVEAESGLRKSGRTLLKSASRADDSESLNDWLGEAALVRMMSAFYRRDLRSALAYAKESVVRKTAISDFIRIGIDFNTHEARLSRGLLGMNGHLRKAAAYLKQMEPDVAADPANTLATGYSYAVLGEILYEWNRLPAAEESLLKGVRIGESSRNPGLWVPAMMSLIKLKAKLGHRGQAADLLHELSRSPIPAGSSIWSRVVGAFLVERRLAEACREEAAEWLKRTAVYLSDTAQVVREYEHTVRIRSLRALGHLPMALENAERLSLSAEKEGRTLSHVEFVNLQAMIHGAEGRVERATELLSDGLRLAEREGYVHLYTDEGVPMANLLRHTLDRVVSGELRHVSARYIRMLLSAFGGATPEESGRVSNPRNAAAIPPDASEELSARQWEILDRVSTGATNQQIADDLFISVGTLKIHLNRIYKKLNVDNREQAIRWAVREKRLREPPVKGGYPKEYNP</sequence>
<dbReference type="InterPro" id="IPR000792">
    <property type="entry name" value="Tscrpt_reg_LuxR_C"/>
</dbReference>
<dbReference type="RefSeq" id="WP_169282013.1">
    <property type="nucleotide sequence ID" value="NZ_CP051680.1"/>
</dbReference>
<accession>A0A7Z2VME2</accession>
<dbReference type="SUPFAM" id="SSF48452">
    <property type="entry name" value="TPR-like"/>
    <property type="match status" value="1"/>
</dbReference>
<dbReference type="InterPro" id="IPR041617">
    <property type="entry name" value="TPR_MalT"/>
</dbReference>
<evidence type="ECO:0000259" key="4">
    <source>
        <dbReference type="PROSITE" id="PS50043"/>
    </source>
</evidence>
<dbReference type="GO" id="GO:0006355">
    <property type="term" value="P:regulation of DNA-templated transcription"/>
    <property type="evidence" value="ECO:0007669"/>
    <property type="project" value="InterPro"/>
</dbReference>
<dbReference type="AlphaFoldDB" id="A0A7Z2VME2"/>
<dbReference type="PROSITE" id="PS50043">
    <property type="entry name" value="HTH_LUXR_2"/>
    <property type="match status" value="1"/>
</dbReference>
<dbReference type="EMBL" id="CP051680">
    <property type="protein sequence ID" value="QJD85753.1"/>
    <property type="molecule type" value="Genomic_DNA"/>
</dbReference>
<dbReference type="Gene3D" id="3.40.50.300">
    <property type="entry name" value="P-loop containing nucleotide triphosphate hydrolases"/>
    <property type="match status" value="1"/>
</dbReference>
<dbReference type="KEGG" id="cheb:HH215_22900"/>
<keyword evidence="6" id="KW-1185">Reference proteome</keyword>
<keyword evidence="3" id="KW-0804">Transcription</keyword>
<dbReference type="Gene3D" id="1.25.40.10">
    <property type="entry name" value="Tetratricopeptide repeat domain"/>
    <property type="match status" value="1"/>
</dbReference>
<dbReference type="SUPFAM" id="SSF52540">
    <property type="entry name" value="P-loop containing nucleoside triphosphate hydrolases"/>
    <property type="match status" value="1"/>
</dbReference>
<proteinExistence type="predicted"/>
<evidence type="ECO:0000256" key="1">
    <source>
        <dbReference type="ARBA" id="ARBA00023015"/>
    </source>
</evidence>
<protein>
    <recommendedName>
        <fullName evidence="4">HTH luxR-type domain-containing protein</fullName>
    </recommendedName>
</protein>
<dbReference type="PANTHER" id="PTHR44688">
    <property type="entry name" value="DNA-BINDING TRANSCRIPTIONAL ACTIVATOR DEVR_DOSR"/>
    <property type="match status" value="1"/>
</dbReference>
<name>A0A7Z2VME2_9BACL</name>
<dbReference type="PROSITE" id="PS00622">
    <property type="entry name" value="HTH_LUXR_1"/>
    <property type="match status" value="1"/>
</dbReference>
<dbReference type="SUPFAM" id="SSF46894">
    <property type="entry name" value="C-terminal effector domain of the bipartite response regulators"/>
    <property type="match status" value="1"/>
</dbReference>